<dbReference type="Pfam" id="PF03938">
    <property type="entry name" value="OmpH"/>
    <property type="match status" value="1"/>
</dbReference>
<dbReference type="InterPro" id="IPR005632">
    <property type="entry name" value="Chaperone_Skp"/>
</dbReference>
<gene>
    <name evidence="3" type="ORF">ACFO5O_10995</name>
</gene>
<sequence>MKKNSIFVLLVLILASCQNQSKIGFIDNGKMINEYQEKKDIEEKFTKKEQAFQLKTDSIGKAFQLEAQDFQLKLASLSQSKQQEQYQVLGQKQKMLQQQIQFEQQQIQQAYQTEIDSVITKVKSFVKDYGKNNGYTYILGTSDNAASVLYGAEELDLTQEIIDALNANYKKN</sequence>
<evidence type="ECO:0000256" key="1">
    <source>
        <dbReference type="ARBA" id="ARBA00009091"/>
    </source>
</evidence>
<dbReference type="PANTHER" id="PTHR35089:SF1">
    <property type="entry name" value="CHAPERONE PROTEIN SKP"/>
    <property type="match status" value="1"/>
</dbReference>
<name>A0ABV9N5J2_9FLAO</name>
<dbReference type="Proteomes" id="UP001595953">
    <property type="component" value="Unassembled WGS sequence"/>
</dbReference>
<reference evidence="4" key="1">
    <citation type="journal article" date="2019" name="Int. J. Syst. Evol. Microbiol.">
        <title>The Global Catalogue of Microorganisms (GCM) 10K type strain sequencing project: providing services to taxonomists for standard genome sequencing and annotation.</title>
        <authorList>
            <consortium name="The Broad Institute Genomics Platform"/>
            <consortium name="The Broad Institute Genome Sequencing Center for Infectious Disease"/>
            <person name="Wu L."/>
            <person name="Ma J."/>
        </authorList>
    </citation>
    <scope>NUCLEOTIDE SEQUENCE [LARGE SCALE GENOMIC DNA]</scope>
    <source>
        <strain evidence="4">CCUG 63682</strain>
    </source>
</reference>
<dbReference type="InterPro" id="IPR024930">
    <property type="entry name" value="Skp_dom_sf"/>
</dbReference>
<dbReference type="SUPFAM" id="SSF111384">
    <property type="entry name" value="OmpH-like"/>
    <property type="match status" value="1"/>
</dbReference>
<keyword evidence="2" id="KW-0732">Signal</keyword>
<dbReference type="EMBL" id="JBHSGP010000014">
    <property type="protein sequence ID" value="MFC4722850.1"/>
    <property type="molecule type" value="Genomic_DNA"/>
</dbReference>
<organism evidence="3 4">
    <name type="scientific">Geojedonia litorea</name>
    <dbReference type="NCBI Taxonomy" id="1268269"/>
    <lineage>
        <taxon>Bacteria</taxon>
        <taxon>Pseudomonadati</taxon>
        <taxon>Bacteroidota</taxon>
        <taxon>Flavobacteriia</taxon>
        <taxon>Flavobacteriales</taxon>
        <taxon>Flavobacteriaceae</taxon>
        <taxon>Geojedonia</taxon>
    </lineage>
</organism>
<protein>
    <submittedName>
        <fullName evidence="3">OmpH family outer membrane protein</fullName>
    </submittedName>
</protein>
<evidence type="ECO:0000313" key="4">
    <source>
        <dbReference type="Proteomes" id="UP001595953"/>
    </source>
</evidence>
<evidence type="ECO:0000313" key="3">
    <source>
        <dbReference type="EMBL" id="MFC4722850.1"/>
    </source>
</evidence>
<evidence type="ECO:0000256" key="2">
    <source>
        <dbReference type="ARBA" id="ARBA00022729"/>
    </source>
</evidence>
<dbReference type="RefSeq" id="WP_387963716.1">
    <property type="nucleotide sequence ID" value="NZ_JBHSGP010000014.1"/>
</dbReference>
<dbReference type="PANTHER" id="PTHR35089">
    <property type="entry name" value="CHAPERONE PROTEIN SKP"/>
    <property type="match status" value="1"/>
</dbReference>
<dbReference type="SMART" id="SM00935">
    <property type="entry name" value="OmpH"/>
    <property type="match status" value="1"/>
</dbReference>
<comment type="similarity">
    <text evidence="1">Belongs to the Skp family.</text>
</comment>
<comment type="caution">
    <text evidence="3">The sequence shown here is derived from an EMBL/GenBank/DDBJ whole genome shotgun (WGS) entry which is preliminary data.</text>
</comment>
<dbReference type="PROSITE" id="PS51257">
    <property type="entry name" value="PROKAR_LIPOPROTEIN"/>
    <property type="match status" value="1"/>
</dbReference>
<proteinExistence type="inferred from homology"/>
<accession>A0ABV9N5J2</accession>
<keyword evidence="4" id="KW-1185">Reference proteome</keyword>
<dbReference type="Gene3D" id="3.30.910.20">
    <property type="entry name" value="Skp domain"/>
    <property type="match status" value="1"/>
</dbReference>